<dbReference type="PANTHER" id="PTHR43459:SF1">
    <property type="entry name" value="EG:BACN32G11.4 PROTEIN"/>
    <property type="match status" value="1"/>
</dbReference>
<dbReference type="InterPro" id="IPR029045">
    <property type="entry name" value="ClpP/crotonase-like_dom_sf"/>
</dbReference>
<dbReference type="CDD" id="cd06558">
    <property type="entry name" value="crotonase-like"/>
    <property type="match status" value="1"/>
</dbReference>
<proteinExistence type="predicted"/>
<reference evidence="2" key="1">
    <citation type="submission" date="2020-05" db="EMBL/GenBank/DDBJ databases">
        <authorList>
            <person name="Chiriac C."/>
            <person name="Salcher M."/>
            <person name="Ghai R."/>
            <person name="Kavagutti S V."/>
        </authorList>
    </citation>
    <scope>NUCLEOTIDE SEQUENCE</scope>
</reference>
<dbReference type="InterPro" id="IPR000421">
    <property type="entry name" value="FA58C"/>
</dbReference>
<dbReference type="AlphaFoldDB" id="A0A6J7DRJ6"/>
<sequence>MELKATRLEVHDHVATVWLHRPHRHNAWTGRMHAEYRWILAELEADPQVRAVVLTGTPPAFCVGGDSQALAGHAERGSYETGLPTEAATPGFGVRPEFDHDFAFQYGMRLPVIAAINGACAGIGLALALFCDLRFACATARMTTAAPKLGLPAEYATSWTLPRLIGVTRSADLLLSGRIFTAAETADWGLWNGVLADAEATLQAALDYARVLANTAGPNAVRVTKQQLYTDLLRHDVGASITDSKRLIDEATRTEEYREGVAALREKRSPNFH</sequence>
<dbReference type="Pfam" id="PF00378">
    <property type="entry name" value="ECH_1"/>
    <property type="match status" value="1"/>
</dbReference>
<accession>A0A6J7DRJ6</accession>
<dbReference type="PROSITE" id="PS01285">
    <property type="entry name" value="FA58C_1"/>
    <property type="match status" value="1"/>
</dbReference>
<dbReference type="Gene3D" id="1.10.12.10">
    <property type="entry name" value="Lyase 2-enoyl-coa Hydratase, Chain A, domain 2"/>
    <property type="match status" value="1"/>
</dbReference>
<protein>
    <submittedName>
        <fullName evidence="2">Unannotated protein</fullName>
    </submittedName>
</protein>
<dbReference type="PANTHER" id="PTHR43459">
    <property type="entry name" value="ENOYL-COA HYDRATASE"/>
    <property type="match status" value="1"/>
</dbReference>
<dbReference type="EMBL" id="CAFBLP010000018">
    <property type="protein sequence ID" value="CAB4873562.1"/>
    <property type="molecule type" value="Genomic_DNA"/>
</dbReference>
<dbReference type="InterPro" id="IPR001753">
    <property type="entry name" value="Enoyl-CoA_hydra/iso"/>
</dbReference>
<organism evidence="2">
    <name type="scientific">freshwater metagenome</name>
    <dbReference type="NCBI Taxonomy" id="449393"/>
    <lineage>
        <taxon>unclassified sequences</taxon>
        <taxon>metagenomes</taxon>
        <taxon>ecological metagenomes</taxon>
    </lineage>
</organism>
<dbReference type="InterPro" id="IPR014748">
    <property type="entry name" value="Enoyl-CoA_hydra_C"/>
</dbReference>
<evidence type="ECO:0000259" key="1">
    <source>
        <dbReference type="PROSITE" id="PS01285"/>
    </source>
</evidence>
<name>A0A6J7DRJ6_9ZZZZ</name>
<dbReference type="Gene3D" id="3.90.226.10">
    <property type="entry name" value="2-enoyl-CoA Hydratase, Chain A, domain 1"/>
    <property type="match status" value="1"/>
</dbReference>
<evidence type="ECO:0000313" key="2">
    <source>
        <dbReference type="EMBL" id="CAB4873562.1"/>
    </source>
</evidence>
<dbReference type="SUPFAM" id="SSF52096">
    <property type="entry name" value="ClpP/crotonase"/>
    <property type="match status" value="1"/>
</dbReference>
<feature type="domain" description="F5/8 type C" evidence="1">
    <location>
        <begin position="27"/>
        <end position="56"/>
    </location>
</feature>
<gene>
    <name evidence="2" type="ORF">UFOPK3376_00982</name>
</gene>